<gene>
    <name evidence="1" type="ORF">UPYG_G00195960</name>
</gene>
<proteinExistence type="predicted"/>
<keyword evidence="2" id="KW-1185">Reference proteome</keyword>
<evidence type="ECO:0000313" key="2">
    <source>
        <dbReference type="Proteomes" id="UP001557470"/>
    </source>
</evidence>
<dbReference type="EMBL" id="JAGEUA010000006">
    <property type="protein sequence ID" value="KAL0972877.1"/>
    <property type="molecule type" value="Genomic_DNA"/>
</dbReference>
<comment type="caution">
    <text evidence="1">The sequence shown here is derived from an EMBL/GenBank/DDBJ whole genome shotgun (WGS) entry which is preliminary data.</text>
</comment>
<name>A0ABD0X3A1_UMBPY</name>
<dbReference type="Proteomes" id="UP001557470">
    <property type="component" value="Unassembled WGS sequence"/>
</dbReference>
<protein>
    <submittedName>
        <fullName evidence="1">Uncharacterized protein</fullName>
    </submittedName>
</protein>
<dbReference type="AlphaFoldDB" id="A0ABD0X3A1"/>
<accession>A0ABD0X3A1</accession>
<sequence>MTTALLLYLDLYLDMEYSIFGPVGRPGPTHICSWTCPYSTLRCLTIRTLRMEAHPKVQYLLSSIQSDCKDLMTYRIKNYKYQLTRTTQPEPHACASTPPPLHHRVLHHPLLLCCVSFHLRAKPRED</sequence>
<evidence type="ECO:0000313" key="1">
    <source>
        <dbReference type="EMBL" id="KAL0972877.1"/>
    </source>
</evidence>
<organism evidence="1 2">
    <name type="scientific">Umbra pygmaea</name>
    <name type="common">Eastern mudminnow</name>
    <dbReference type="NCBI Taxonomy" id="75934"/>
    <lineage>
        <taxon>Eukaryota</taxon>
        <taxon>Metazoa</taxon>
        <taxon>Chordata</taxon>
        <taxon>Craniata</taxon>
        <taxon>Vertebrata</taxon>
        <taxon>Euteleostomi</taxon>
        <taxon>Actinopterygii</taxon>
        <taxon>Neopterygii</taxon>
        <taxon>Teleostei</taxon>
        <taxon>Protacanthopterygii</taxon>
        <taxon>Esociformes</taxon>
        <taxon>Umbridae</taxon>
        <taxon>Umbra</taxon>
    </lineage>
</organism>
<reference evidence="1 2" key="1">
    <citation type="submission" date="2024-06" db="EMBL/GenBank/DDBJ databases">
        <authorList>
            <person name="Pan Q."/>
            <person name="Wen M."/>
            <person name="Jouanno E."/>
            <person name="Zahm M."/>
            <person name="Klopp C."/>
            <person name="Cabau C."/>
            <person name="Louis A."/>
            <person name="Berthelot C."/>
            <person name="Parey E."/>
            <person name="Roest Crollius H."/>
            <person name="Montfort J."/>
            <person name="Robinson-Rechavi M."/>
            <person name="Bouchez O."/>
            <person name="Lampietro C."/>
            <person name="Lopez Roques C."/>
            <person name="Donnadieu C."/>
            <person name="Postlethwait J."/>
            <person name="Bobe J."/>
            <person name="Verreycken H."/>
            <person name="Guiguen Y."/>
        </authorList>
    </citation>
    <scope>NUCLEOTIDE SEQUENCE [LARGE SCALE GENOMIC DNA]</scope>
    <source>
        <strain evidence="1">Up_M1</strain>
        <tissue evidence="1">Testis</tissue>
    </source>
</reference>